<dbReference type="SUPFAM" id="SSF53448">
    <property type="entry name" value="Nucleotide-diphospho-sugar transferases"/>
    <property type="match status" value="1"/>
</dbReference>
<name>A0ABT9R6F7_9ACTN</name>
<dbReference type="Gene3D" id="3.90.550.10">
    <property type="entry name" value="Spore Coat Polysaccharide Biosynthesis Protein SpsA, Chain A"/>
    <property type="match status" value="1"/>
</dbReference>
<evidence type="ECO:0000313" key="3">
    <source>
        <dbReference type="Proteomes" id="UP001230426"/>
    </source>
</evidence>
<dbReference type="InterPro" id="IPR018641">
    <property type="entry name" value="Trfase_1_rSAM/seldom-assoc"/>
</dbReference>
<sequence>MTGGRDGTAHRDAARAGAGPRRGRLPREDGGRAVRGGGAQVVVIAKEPVPGQVKTRLTPPFTPEEAAALAAAALADTLGAVAAAPVDHRVIALRGGTGPWLPPGFTVVPQRGAGLDERLAAAFDDAHRACPLPVVLIGMDTPQVSSLLLATAVAGLATCDAVFGPATDGGFWLLGLRRPDPALLLGVPMSRPTTGAVQLRRLRAAGLSVGMLPPLRDVDTAEDALAVASEAPSSRFAAALAGLGAGVLPAAGPAPRRGRRPSDGSGPAPRPPPRPLGPLRRSGPMTGRLSGASPDATDPPA</sequence>
<dbReference type="RefSeq" id="WP_306863321.1">
    <property type="nucleotide sequence ID" value="NZ_JAUSRB010000002.1"/>
</dbReference>
<gene>
    <name evidence="2" type="ORF">J2S55_004091</name>
</gene>
<dbReference type="PANTHER" id="PTHR36529:SF1">
    <property type="entry name" value="GLYCOSYLTRANSFERASE"/>
    <property type="match status" value="1"/>
</dbReference>
<organism evidence="2 3">
    <name type="scientific">Streptosporangium brasiliense</name>
    <dbReference type="NCBI Taxonomy" id="47480"/>
    <lineage>
        <taxon>Bacteria</taxon>
        <taxon>Bacillati</taxon>
        <taxon>Actinomycetota</taxon>
        <taxon>Actinomycetes</taxon>
        <taxon>Streptosporangiales</taxon>
        <taxon>Streptosporangiaceae</taxon>
        <taxon>Streptosporangium</taxon>
    </lineage>
</organism>
<evidence type="ECO:0000313" key="2">
    <source>
        <dbReference type="EMBL" id="MDP9864825.1"/>
    </source>
</evidence>
<protein>
    <submittedName>
        <fullName evidence="2">RSAM/selenodomain-associated transferase 1</fullName>
    </submittedName>
</protein>
<dbReference type="InterPro" id="IPR029044">
    <property type="entry name" value="Nucleotide-diphossugar_trans"/>
</dbReference>
<keyword evidence="3" id="KW-1185">Reference proteome</keyword>
<proteinExistence type="predicted"/>
<feature type="region of interest" description="Disordered" evidence="1">
    <location>
        <begin position="1"/>
        <end position="36"/>
    </location>
</feature>
<accession>A0ABT9R6F7</accession>
<feature type="region of interest" description="Disordered" evidence="1">
    <location>
        <begin position="249"/>
        <end position="301"/>
    </location>
</feature>
<dbReference type="Pfam" id="PF09837">
    <property type="entry name" value="DUF2064"/>
    <property type="match status" value="1"/>
</dbReference>
<dbReference type="EMBL" id="JAUSRB010000002">
    <property type="protein sequence ID" value="MDP9864825.1"/>
    <property type="molecule type" value="Genomic_DNA"/>
</dbReference>
<dbReference type="GO" id="GO:0016740">
    <property type="term" value="F:transferase activity"/>
    <property type="evidence" value="ECO:0007669"/>
    <property type="project" value="UniProtKB-KW"/>
</dbReference>
<comment type="caution">
    <text evidence="2">The sequence shown here is derived from an EMBL/GenBank/DDBJ whole genome shotgun (WGS) entry which is preliminary data.</text>
</comment>
<dbReference type="NCBIfam" id="TIGR04282">
    <property type="entry name" value="glyco_like_cofC"/>
    <property type="match status" value="1"/>
</dbReference>
<reference evidence="2 3" key="1">
    <citation type="submission" date="2023-07" db="EMBL/GenBank/DDBJ databases">
        <title>Sequencing the genomes of 1000 actinobacteria strains.</title>
        <authorList>
            <person name="Klenk H.-P."/>
        </authorList>
    </citation>
    <scope>NUCLEOTIDE SEQUENCE [LARGE SCALE GENOMIC DNA]</scope>
    <source>
        <strain evidence="2 3">DSM 44109</strain>
    </source>
</reference>
<dbReference type="Proteomes" id="UP001230426">
    <property type="component" value="Unassembled WGS sequence"/>
</dbReference>
<keyword evidence="2" id="KW-0808">Transferase</keyword>
<dbReference type="PANTHER" id="PTHR36529">
    <property type="entry name" value="SLL1095 PROTEIN"/>
    <property type="match status" value="1"/>
</dbReference>
<evidence type="ECO:0000256" key="1">
    <source>
        <dbReference type="SAM" id="MobiDB-lite"/>
    </source>
</evidence>